<dbReference type="Gene3D" id="1.10.530.10">
    <property type="match status" value="1"/>
</dbReference>
<reference evidence="7" key="1">
    <citation type="journal article" date="2019" name="Int. J. Syst. Evol. Microbiol.">
        <title>The Global Catalogue of Microorganisms (GCM) 10K type strain sequencing project: providing services to taxonomists for standard genome sequencing and annotation.</title>
        <authorList>
            <consortium name="The Broad Institute Genomics Platform"/>
            <consortium name="The Broad Institute Genome Sequencing Center for Infectious Disease"/>
            <person name="Wu L."/>
            <person name="Ma J."/>
        </authorList>
    </citation>
    <scope>NUCLEOTIDE SEQUENCE [LARGE SCALE GENOMIC DNA]</scope>
    <source>
        <strain evidence="7">CCUG 52478</strain>
    </source>
</reference>
<feature type="domain" description="G5" evidence="5">
    <location>
        <begin position="217"/>
        <end position="298"/>
    </location>
</feature>
<dbReference type="InterPro" id="IPR011098">
    <property type="entry name" value="G5_dom"/>
</dbReference>
<dbReference type="PROSITE" id="PS51109">
    <property type="entry name" value="G5"/>
    <property type="match status" value="1"/>
</dbReference>
<dbReference type="Gene3D" id="2.20.230.10">
    <property type="entry name" value="Resuscitation-promoting factor rpfb"/>
    <property type="match status" value="1"/>
</dbReference>
<dbReference type="SMART" id="SM01208">
    <property type="entry name" value="G5"/>
    <property type="match status" value="1"/>
</dbReference>
<proteinExistence type="inferred from homology"/>
<dbReference type="InterPro" id="IPR023346">
    <property type="entry name" value="Lysozyme-like_dom_sf"/>
</dbReference>
<feature type="transmembrane region" description="Helical" evidence="4">
    <location>
        <begin position="21"/>
        <end position="44"/>
    </location>
</feature>
<dbReference type="EMBL" id="JBHTLX010000017">
    <property type="protein sequence ID" value="MFD1248760.1"/>
    <property type="molecule type" value="Genomic_DNA"/>
</dbReference>
<evidence type="ECO:0000256" key="1">
    <source>
        <dbReference type="ARBA" id="ARBA00010830"/>
    </source>
</evidence>
<accession>A0ABW3W2G3</accession>
<keyword evidence="2" id="KW-0732">Signal</keyword>
<comment type="similarity">
    <text evidence="1">Belongs to the transglycosylase family. Rpf subfamily.</text>
</comment>
<evidence type="ECO:0000256" key="3">
    <source>
        <dbReference type="ARBA" id="ARBA00022801"/>
    </source>
</evidence>
<dbReference type="SUPFAM" id="SSF53955">
    <property type="entry name" value="Lysozyme-like"/>
    <property type="match status" value="1"/>
</dbReference>
<keyword evidence="4" id="KW-0812">Transmembrane</keyword>
<dbReference type="InterPro" id="IPR010618">
    <property type="entry name" value="RPF"/>
</dbReference>
<protein>
    <submittedName>
        <fullName evidence="6">Transglycosylase family protein</fullName>
    </submittedName>
</protein>
<dbReference type="Pfam" id="PF07501">
    <property type="entry name" value="G5"/>
    <property type="match status" value="1"/>
</dbReference>
<comment type="caution">
    <text evidence="6">The sequence shown here is derived from an EMBL/GenBank/DDBJ whole genome shotgun (WGS) entry which is preliminary data.</text>
</comment>
<evidence type="ECO:0000313" key="7">
    <source>
        <dbReference type="Proteomes" id="UP001597229"/>
    </source>
</evidence>
<evidence type="ECO:0000256" key="2">
    <source>
        <dbReference type="ARBA" id="ARBA00022729"/>
    </source>
</evidence>
<organism evidence="6 7">
    <name type="scientific">Nocardioides ginsengisoli</name>
    <dbReference type="NCBI Taxonomy" id="363868"/>
    <lineage>
        <taxon>Bacteria</taxon>
        <taxon>Bacillati</taxon>
        <taxon>Actinomycetota</taxon>
        <taxon>Actinomycetes</taxon>
        <taxon>Propionibacteriales</taxon>
        <taxon>Nocardioidaceae</taxon>
        <taxon>Nocardioides</taxon>
    </lineage>
</organism>
<sequence length="387" mass="41200">MRLARLDPTTSLKGRILKLAHSRVALTATVVAVLIAVSAVTWGYSSMSTQVTLSLDGKERTVSTTGDTVADVLRDGGVKITSRDLVQPNPDEKISAGDKIAVRFSRPIELTVDGTTSTHWVTATDVQGALSQIGTVYADSRLSTSRGMTISRGGAEIDVVTPKRITFELAGKKPVTREVPALTVSEALAEVGVTLDEHDRTTPARDAEVTDGDKIVFTDMEVRRRQVDGESIAAPVKEIKDSAMLAGERKTVTDGVDGLRDVTYKVIVRNGDVVRRIVLTSSVTRQPQATVIRVGTKQVATTNYAGGSTVWDRLAQCESGGNWAANTGNGYYGGLQFNVGTWRSYGGSGYPNQASRSTQIAIATKVRDASGGYGAWPACAAKLGLPR</sequence>
<dbReference type="Proteomes" id="UP001597229">
    <property type="component" value="Unassembled WGS sequence"/>
</dbReference>
<dbReference type="CDD" id="cd13925">
    <property type="entry name" value="RPF"/>
    <property type="match status" value="1"/>
</dbReference>
<dbReference type="RefSeq" id="WP_367919186.1">
    <property type="nucleotide sequence ID" value="NZ_BAABAC010000020.1"/>
</dbReference>
<evidence type="ECO:0000259" key="5">
    <source>
        <dbReference type="PROSITE" id="PS51109"/>
    </source>
</evidence>
<name>A0ABW3W2G3_9ACTN</name>
<keyword evidence="7" id="KW-1185">Reference proteome</keyword>
<dbReference type="Pfam" id="PF03990">
    <property type="entry name" value="DUF348"/>
    <property type="match status" value="3"/>
</dbReference>
<evidence type="ECO:0000256" key="4">
    <source>
        <dbReference type="SAM" id="Phobius"/>
    </source>
</evidence>
<gene>
    <name evidence="6" type="ORF">ACFQ3F_13250</name>
</gene>
<keyword evidence="4" id="KW-0472">Membrane</keyword>
<keyword evidence="3" id="KW-0378">Hydrolase</keyword>
<evidence type="ECO:0000313" key="6">
    <source>
        <dbReference type="EMBL" id="MFD1248760.1"/>
    </source>
</evidence>
<dbReference type="Pfam" id="PF06737">
    <property type="entry name" value="Transglycosylas"/>
    <property type="match status" value="1"/>
</dbReference>
<dbReference type="InterPro" id="IPR007137">
    <property type="entry name" value="DUF348"/>
</dbReference>
<keyword evidence="4" id="KW-1133">Transmembrane helix</keyword>